<dbReference type="AlphaFoldDB" id="A0A8T2THB2"/>
<dbReference type="Proteomes" id="UP000825935">
    <property type="component" value="Chromosome 12"/>
</dbReference>
<reference evidence="1" key="1">
    <citation type="submission" date="2021-08" db="EMBL/GenBank/DDBJ databases">
        <title>WGS assembly of Ceratopteris richardii.</title>
        <authorList>
            <person name="Marchant D.B."/>
            <person name="Chen G."/>
            <person name="Jenkins J."/>
            <person name="Shu S."/>
            <person name="Leebens-Mack J."/>
            <person name="Grimwood J."/>
            <person name="Schmutz J."/>
            <person name="Soltis P."/>
            <person name="Soltis D."/>
            <person name="Chen Z.-H."/>
        </authorList>
    </citation>
    <scope>NUCLEOTIDE SEQUENCE</scope>
    <source>
        <strain evidence="1">Whitten #5841</strain>
        <tissue evidence="1">Leaf</tissue>
    </source>
</reference>
<keyword evidence="2" id="KW-1185">Reference proteome</keyword>
<comment type="caution">
    <text evidence="1">The sequence shown here is derived from an EMBL/GenBank/DDBJ whole genome shotgun (WGS) entry which is preliminary data.</text>
</comment>
<evidence type="ECO:0000313" key="1">
    <source>
        <dbReference type="EMBL" id="KAH7422761.1"/>
    </source>
</evidence>
<gene>
    <name evidence="1" type="ORF">KP509_12G024200</name>
</gene>
<dbReference type="PANTHER" id="PTHR34630:SF93">
    <property type="entry name" value="C-JID DOMAIN-CONTAINING PROTEIN"/>
    <property type="match status" value="1"/>
</dbReference>
<dbReference type="InterPro" id="IPR032675">
    <property type="entry name" value="LRR_dom_sf"/>
</dbReference>
<dbReference type="SUPFAM" id="SSF52058">
    <property type="entry name" value="L domain-like"/>
    <property type="match status" value="1"/>
</dbReference>
<dbReference type="PANTHER" id="PTHR34630">
    <property type="entry name" value="OS11G0677101 PROTEIN"/>
    <property type="match status" value="1"/>
</dbReference>
<organism evidence="1 2">
    <name type="scientific">Ceratopteris richardii</name>
    <name type="common">Triangle waterfern</name>
    <dbReference type="NCBI Taxonomy" id="49495"/>
    <lineage>
        <taxon>Eukaryota</taxon>
        <taxon>Viridiplantae</taxon>
        <taxon>Streptophyta</taxon>
        <taxon>Embryophyta</taxon>
        <taxon>Tracheophyta</taxon>
        <taxon>Polypodiopsida</taxon>
        <taxon>Polypodiidae</taxon>
        <taxon>Polypodiales</taxon>
        <taxon>Pteridineae</taxon>
        <taxon>Pteridaceae</taxon>
        <taxon>Parkerioideae</taxon>
        <taxon>Ceratopteris</taxon>
    </lineage>
</organism>
<dbReference type="Gene3D" id="3.80.10.10">
    <property type="entry name" value="Ribonuclease Inhibitor"/>
    <property type="match status" value="2"/>
</dbReference>
<sequence>MQKLYLRYCTSLTALSCLSTSLQNLSLYGSCNVERLNLNVSLPNLHTLNLSGCTKLKVSPEALVTSAPSLRVLDLTGWSSLKSLDCEGLPCMQWLDLRYCTSLTALSCLSTSLQILSLYGSCNVERLNLNMSLPNLHTLNLSGCTKLKVNPEALVTSAPSLRELDLTGWSSLKSLDCEGLSCLQQLYLSGCTALTTLSCLSTSLHTLALEDCCNLERLNLNVSLSNLQKLSLSGARHWISADFVTAIFTTFMKGSISSSLKRVFKKSTPLCVDHRKPHGQVEDKEHS</sequence>
<protein>
    <submittedName>
        <fullName evidence="1">Uncharacterized protein</fullName>
    </submittedName>
</protein>
<name>A0A8T2THB2_CERRI</name>
<accession>A0A8T2THB2</accession>
<dbReference type="EMBL" id="CM035417">
    <property type="protein sequence ID" value="KAH7422761.1"/>
    <property type="molecule type" value="Genomic_DNA"/>
</dbReference>
<proteinExistence type="predicted"/>
<evidence type="ECO:0000313" key="2">
    <source>
        <dbReference type="Proteomes" id="UP000825935"/>
    </source>
</evidence>